<dbReference type="Pfam" id="PF00293">
    <property type="entry name" value="NUDIX"/>
    <property type="match status" value="1"/>
</dbReference>
<dbReference type="EMBL" id="JBHSQI010000001">
    <property type="protein sequence ID" value="MFC6152289.1"/>
    <property type="molecule type" value="Genomic_DNA"/>
</dbReference>
<gene>
    <name evidence="2" type="ORF">ACFPWU_01250</name>
</gene>
<evidence type="ECO:0000259" key="1">
    <source>
        <dbReference type="PROSITE" id="PS51462"/>
    </source>
</evidence>
<evidence type="ECO:0000313" key="3">
    <source>
        <dbReference type="Proteomes" id="UP001596098"/>
    </source>
</evidence>
<dbReference type="SUPFAM" id="SSF55811">
    <property type="entry name" value="Nudix"/>
    <property type="match status" value="1"/>
</dbReference>
<dbReference type="PANTHER" id="PTHR21340">
    <property type="entry name" value="DIADENOSINE 5,5-P1,P4-TETRAPHOSPHATE PYROPHOSPHOHYDROLASE MUTT"/>
    <property type="match status" value="1"/>
</dbReference>
<reference evidence="3" key="1">
    <citation type="journal article" date="2019" name="Int. J. Syst. Evol. Microbiol.">
        <title>The Global Catalogue of Microorganisms (GCM) 10K type strain sequencing project: providing services to taxonomists for standard genome sequencing and annotation.</title>
        <authorList>
            <consortium name="The Broad Institute Genomics Platform"/>
            <consortium name="The Broad Institute Genome Sequencing Center for Infectious Disease"/>
            <person name="Wu L."/>
            <person name="Ma J."/>
        </authorList>
    </citation>
    <scope>NUCLEOTIDE SEQUENCE [LARGE SCALE GENOMIC DNA]</scope>
    <source>
        <strain evidence="3">DFY28</strain>
    </source>
</reference>
<sequence>MTPVKKSPRMSAGLLMHRVSSAAGRLEVLLVHPGGPFWARKDAGAWSIPKGEWEPDDGDLRSVAVREFVEEIGVAPPVGELAALGEVRQAGGKVVTAFALAGDVDLSGFRSNTFSMEWPPHSGVQQEFPEVDRAEWFSLEEARARLNPAQAEFLDRLLETRDDTPI</sequence>
<proteinExistence type="predicted"/>
<accession>A0ABW1QUS0</accession>
<feature type="domain" description="Nudix hydrolase" evidence="1">
    <location>
        <begin position="6"/>
        <end position="159"/>
    </location>
</feature>
<protein>
    <submittedName>
        <fullName evidence="2">NUDIX domain-containing protein</fullName>
    </submittedName>
</protein>
<organism evidence="2 3">
    <name type="scientific">Nocardioides yefusunii</name>
    <dbReference type="NCBI Taxonomy" id="2500546"/>
    <lineage>
        <taxon>Bacteria</taxon>
        <taxon>Bacillati</taxon>
        <taxon>Actinomycetota</taxon>
        <taxon>Actinomycetes</taxon>
        <taxon>Propionibacteriales</taxon>
        <taxon>Nocardioidaceae</taxon>
        <taxon>Nocardioides</taxon>
    </lineage>
</organism>
<dbReference type="InterPro" id="IPR000086">
    <property type="entry name" value="NUDIX_hydrolase_dom"/>
</dbReference>
<dbReference type="InterPro" id="IPR051325">
    <property type="entry name" value="Nudix_hydrolase_domain"/>
</dbReference>
<dbReference type="InterPro" id="IPR015797">
    <property type="entry name" value="NUDIX_hydrolase-like_dom_sf"/>
</dbReference>
<dbReference type="Proteomes" id="UP001596098">
    <property type="component" value="Unassembled WGS sequence"/>
</dbReference>
<dbReference type="PANTHER" id="PTHR21340:SF7">
    <property type="entry name" value="NUDIX HYDROLASE DOMAIN-CONTAINING PROTEIN"/>
    <property type="match status" value="1"/>
</dbReference>
<comment type="caution">
    <text evidence="2">The sequence shown here is derived from an EMBL/GenBank/DDBJ whole genome shotgun (WGS) entry which is preliminary data.</text>
</comment>
<evidence type="ECO:0000313" key="2">
    <source>
        <dbReference type="EMBL" id="MFC6152289.1"/>
    </source>
</evidence>
<name>A0ABW1QUS0_9ACTN</name>
<dbReference type="Gene3D" id="3.90.79.10">
    <property type="entry name" value="Nucleoside Triphosphate Pyrophosphohydrolase"/>
    <property type="match status" value="1"/>
</dbReference>
<dbReference type="CDD" id="cd04662">
    <property type="entry name" value="NUDIX_Hydrolase"/>
    <property type="match status" value="1"/>
</dbReference>
<dbReference type="RefSeq" id="WP_128220443.1">
    <property type="nucleotide sequence ID" value="NZ_CP034929.1"/>
</dbReference>
<keyword evidence="3" id="KW-1185">Reference proteome</keyword>
<dbReference type="PROSITE" id="PS51462">
    <property type="entry name" value="NUDIX"/>
    <property type="match status" value="1"/>
</dbReference>